<feature type="domain" description="Menaquinone biosynthesis protein MenD middle" evidence="9">
    <location>
        <begin position="224"/>
        <end position="417"/>
    </location>
</feature>
<dbReference type="GO" id="GO:0070204">
    <property type="term" value="F:2-succinyl-5-enolpyruvyl-6-hydroxy-3-cyclohexene-1-carboxylic-acid synthase activity"/>
    <property type="evidence" value="ECO:0007669"/>
    <property type="project" value="UniProtKB-EC"/>
</dbReference>
<evidence type="ECO:0000256" key="6">
    <source>
        <dbReference type="HAMAP-Rule" id="MF_01659"/>
    </source>
</evidence>
<feature type="domain" description="Thiamine pyrophosphate enzyme N-terminal TPP-binding" evidence="8">
    <location>
        <begin position="8"/>
        <end position="121"/>
    </location>
</feature>
<dbReference type="Proteomes" id="UP001597533">
    <property type="component" value="Unassembled WGS sequence"/>
</dbReference>
<sequence>MKYPKIPLAQTVIQLCKAKHIEHIIISPGSRNAPLTIGFTHDDFFTCYSIVDERCAAFFALGIAQKTQKPTAVVCTSGSALLNYYPAIAEAFYSDIPLVVLSADRPKHLLGIGDGQTINQEQVYKNHILYSANLKQDLKEGQSFLQDDELPIFKNIENKLEKFLGLQQNRQEQNENEINEALNIAIHKKGPVHINIPFDEPLYETIDVLTVKPKAIEVTIKPKKIEELLLKDLIEDWYHATKKMIIVGVNSPNAIEQKWLNELAEDKSVVVFTETTSNLHHPNFFPSIDKIIAPLNDDEFKALQPDLLLTFGGLIVSKKIKAFLRQYKPKHHWHVDLQKANDTFFCLEHHIKTTPNQFFSEFFPEVTHLTKSNYFETWSSVKKIRKKKHIDYLEHISFSDLKAFQNVFKHIPDNSILHLGNSSTVRYAQLFNINKTLEVFCNRGTSGIDGSTSTAIGCAVSSEKQTVLVTGDLSFFYDSNALWNNYIPNNFRIIIINNQGGGIFRILPGHKNSENFDTFFETKHQLSAKSLSDMYGFDYVAATKEDDLKITLSTFFNSDEKPKILEIFTPRVDNDSILLNYFKALV</sequence>
<evidence type="ECO:0000313" key="10">
    <source>
        <dbReference type="EMBL" id="MFD2823755.1"/>
    </source>
</evidence>
<protein>
    <recommendedName>
        <fullName evidence="6">2-succinyl-5-enolpyruvyl-6-hydroxy-3-cyclohexene-1-carboxylate synthase</fullName>
        <shortName evidence="6">SEPHCHC synthase</shortName>
        <ecNumber evidence="6">2.2.1.9</ecNumber>
    </recommendedName>
    <alternativeName>
        <fullName evidence="6">Menaquinone biosynthesis protein MenD</fullName>
    </alternativeName>
</protein>
<dbReference type="Gene3D" id="3.40.50.970">
    <property type="match status" value="2"/>
</dbReference>
<keyword evidence="6" id="KW-0474">Menaquinone biosynthesis</keyword>
<keyword evidence="1 6" id="KW-0808">Transferase</keyword>
<evidence type="ECO:0000256" key="5">
    <source>
        <dbReference type="ARBA" id="ARBA00023211"/>
    </source>
</evidence>
<comment type="pathway">
    <text evidence="6">Quinol/quinone metabolism; 1,4-dihydroxy-2-naphthoate biosynthesis; 1,4-dihydroxy-2-naphthoate from chorismate: step 2/7.</text>
</comment>
<accession>A0ABW5WNG0</accession>
<keyword evidence="5 6" id="KW-0464">Manganese</keyword>
<dbReference type="EC" id="2.2.1.9" evidence="6"/>
<organism evidence="10 11">
    <name type="scientific">Lacinutrix iliipiscaria</name>
    <dbReference type="NCBI Taxonomy" id="1230532"/>
    <lineage>
        <taxon>Bacteria</taxon>
        <taxon>Pseudomonadati</taxon>
        <taxon>Bacteroidota</taxon>
        <taxon>Flavobacteriia</taxon>
        <taxon>Flavobacteriales</taxon>
        <taxon>Flavobacteriaceae</taxon>
        <taxon>Lacinutrix</taxon>
    </lineage>
</organism>
<comment type="catalytic activity">
    <reaction evidence="6">
        <text>isochorismate + 2-oxoglutarate + H(+) = 5-enolpyruvoyl-6-hydroxy-2-succinyl-cyclohex-3-ene-1-carboxylate + CO2</text>
        <dbReference type="Rhea" id="RHEA:25593"/>
        <dbReference type="ChEBI" id="CHEBI:15378"/>
        <dbReference type="ChEBI" id="CHEBI:16526"/>
        <dbReference type="ChEBI" id="CHEBI:16810"/>
        <dbReference type="ChEBI" id="CHEBI:29780"/>
        <dbReference type="ChEBI" id="CHEBI:58818"/>
        <dbReference type="EC" id="2.2.1.9"/>
    </reaction>
</comment>
<dbReference type="SUPFAM" id="SSF52518">
    <property type="entry name" value="Thiamin diphosphate-binding fold (THDP-binding)"/>
    <property type="match status" value="2"/>
</dbReference>
<comment type="subunit">
    <text evidence="6">Homodimer.</text>
</comment>
<dbReference type="RefSeq" id="WP_183487944.1">
    <property type="nucleotide sequence ID" value="NZ_JBHUOV010000002.1"/>
</dbReference>
<dbReference type="CDD" id="cd02009">
    <property type="entry name" value="TPP_SHCHC_synthase"/>
    <property type="match status" value="1"/>
</dbReference>
<dbReference type="InterPro" id="IPR032264">
    <property type="entry name" value="MenD_middle"/>
</dbReference>
<feature type="domain" description="Thiamine pyrophosphate enzyme TPP-binding" evidence="7">
    <location>
        <begin position="424"/>
        <end position="566"/>
    </location>
</feature>
<evidence type="ECO:0000256" key="1">
    <source>
        <dbReference type="ARBA" id="ARBA00022679"/>
    </source>
</evidence>
<dbReference type="Pfam" id="PF02775">
    <property type="entry name" value="TPP_enzyme_C"/>
    <property type="match status" value="1"/>
</dbReference>
<evidence type="ECO:0000259" key="8">
    <source>
        <dbReference type="Pfam" id="PF02776"/>
    </source>
</evidence>
<dbReference type="Pfam" id="PF16582">
    <property type="entry name" value="TPP_enzyme_M_2"/>
    <property type="match status" value="1"/>
</dbReference>
<comment type="caution">
    <text evidence="10">The sequence shown here is derived from an EMBL/GenBank/DDBJ whole genome shotgun (WGS) entry which is preliminary data.</text>
</comment>
<evidence type="ECO:0000256" key="3">
    <source>
        <dbReference type="ARBA" id="ARBA00022842"/>
    </source>
</evidence>
<dbReference type="InterPro" id="IPR011766">
    <property type="entry name" value="TPP_enzyme_TPP-bd"/>
</dbReference>
<keyword evidence="2 6" id="KW-0479">Metal-binding</keyword>
<comment type="similarity">
    <text evidence="6">Belongs to the TPP enzyme family. MenD subfamily.</text>
</comment>
<dbReference type="Gene3D" id="3.40.50.1220">
    <property type="entry name" value="TPP-binding domain"/>
    <property type="match status" value="1"/>
</dbReference>
<keyword evidence="3 6" id="KW-0460">Magnesium</keyword>
<dbReference type="Pfam" id="PF02776">
    <property type="entry name" value="TPP_enzyme_N"/>
    <property type="match status" value="1"/>
</dbReference>
<keyword evidence="11" id="KW-1185">Reference proteome</keyword>
<comment type="cofactor">
    <cofactor evidence="6">
        <name>thiamine diphosphate</name>
        <dbReference type="ChEBI" id="CHEBI:58937"/>
    </cofactor>
    <text evidence="6">Binds 1 thiamine pyrophosphate per subunit.</text>
</comment>
<dbReference type="InterPro" id="IPR029061">
    <property type="entry name" value="THDP-binding"/>
</dbReference>
<proteinExistence type="inferred from homology"/>
<dbReference type="PIRSF" id="PIRSF004983">
    <property type="entry name" value="MenD"/>
    <property type="match status" value="1"/>
</dbReference>
<dbReference type="EMBL" id="JBHUOV010000002">
    <property type="protein sequence ID" value="MFD2823755.1"/>
    <property type="molecule type" value="Genomic_DNA"/>
</dbReference>
<evidence type="ECO:0000259" key="9">
    <source>
        <dbReference type="Pfam" id="PF16582"/>
    </source>
</evidence>
<keyword evidence="4 6" id="KW-0786">Thiamine pyrophosphate</keyword>
<gene>
    <name evidence="6 10" type="primary">menD</name>
    <name evidence="10" type="ORF">ACFS5M_08745</name>
</gene>
<name>A0ABW5WNG0_9FLAO</name>
<dbReference type="InterPro" id="IPR004433">
    <property type="entry name" value="MenaQ_synth_MenD"/>
</dbReference>
<comment type="pathway">
    <text evidence="6">Quinol/quinone metabolism; menaquinone biosynthesis.</text>
</comment>
<dbReference type="PANTHER" id="PTHR42916">
    <property type="entry name" value="2-SUCCINYL-5-ENOLPYRUVYL-6-HYDROXY-3-CYCLOHEXENE-1-CARBOXYLATE SYNTHASE"/>
    <property type="match status" value="1"/>
</dbReference>
<evidence type="ECO:0000256" key="2">
    <source>
        <dbReference type="ARBA" id="ARBA00022723"/>
    </source>
</evidence>
<evidence type="ECO:0000259" key="7">
    <source>
        <dbReference type="Pfam" id="PF02775"/>
    </source>
</evidence>
<evidence type="ECO:0000313" key="11">
    <source>
        <dbReference type="Proteomes" id="UP001597533"/>
    </source>
</evidence>
<dbReference type="CDD" id="cd07037">
    <property type="entry name" value="TPP_PYR_MenD"/>
    <property type="match status" value="1"/>
</dbReference>
<dbReference type="InterPro" id="IPR012001">
    <property type="entry name" value="Thiamin_PyroP_enz_TPP-bd_dom"/>
</dbReference>
<dbReference type="PANTHER" id="PTHR42916:SF1">
    <property type="entry name" value="PROTEIN PHYLLO, CHLOROPLASTIC"/>
    <property type="match status" value="1"/>
</dbReference>
<comment type="cofactor">
    <cofactor evidence="6">
        <name>Mg(2+)</name>
        <dbReference type="ChEBI" id="CHEBI:18420"/>
    </cofactor>
    <cofactor evidence="6">
        <name>Mn(2+)</name>
        <dbReference type="ChEBI" id="CHEBI:29035"/>
    </cofactor>
</comment>
<reference evidence="11" key="1">
    <citation type="journal article" date="2019" name="Int. J. Syst. Evol. Microbiol.">
        <title>The Global Catalogue of Microorganisms (GCM) 10K type strain sequencing project: providing services to taxonomists for standard genome sequencing and annotation.</title>
        <authorList>
            <consortium name="The Broad Institute Genomics Platform"/>
            <consortium name="The Broad Institute Genome Sequencing Center for Infectious Disease"/>
            <person name="Wu L."/>
            <person name="Ma J."/>
        </authorList>
    </citation>
    <scope>NUCLEOTIDE SEQUENCE [LARGE SCALE GENOMIC DNA]</scope>
    <source>
        <strain evidence="11">KCTC 32141</strain>
    </source>
</reference>
<comment type="function">
    <text evidence="6">Catalyzes the thiamine diphosphate-dependent decarboxylation of 2-oxoglutarate and the subsequent addition of the resulting succinic semialdehyde-thiamine pyrophosphate anion to isochorismate to yield 2-succinyl-5-enolpyruvyl-6-hydroxy-3-cyclohexene-1-carboxylate (SEPHCHC).</text>
</comment>
<dbReference type="HAMAP" id="MF_01659">
    <property type="entry name" value="MenD"/>
    <property type="match status" value="1"/>
</dbReference>
<evidence type="ECO:0000256" key="4">
    <source>
        <dbReference type="ARBA" id="ARBA00023052"/>
    </source>
</evidence>